<sequence length="100" mass="10924">MIDGIYSCKVGKFEVAKRSSGNSWGELTLWLAFALVMIVFGLENIYREPSPTMPLIIFYWAQVAAGGSLFVAFVLGVKGKIAKSPRTAADEGPVSPRKNR</sequence>
<feature type="transmembrane region" description="Helical" evidence="1">
    <location>
        <begin position="27"/>
        <end position="45"/>
    </location>
</feature>
<name>K6VAS9_9MICO</name>
<protein>
    <submittedName>
        <fullName evidence="2">Uncharacterized protein</fullName>
    </submittedName>
</protein>
<keyword evidence="1" id="KW-0472">Membrane</keyword>
<keyword evidence="3" id="KW-1185">Reference proteome</keyword>
<comment type="caution">
    <text evidence="2">The sequence shown here is derived from an EMBL/GenBank/DDBJ whole genome shotgun (WGS) entry which is preliminary data.</text>
</comment>
<keyword evidence="1" id="KW-1133">Transmembrane helix</keyword>
<gene>
    <name evidence="2" type="ORF">AUCHE_24_00110</name>
</gene>
<dbReference type="AlphaFoldDB" id="K6VAS9"/>
<proteinExistence type="predicted"/>
<evidence type="ECO:0000313" key="2">
    <source>
        <dbReference type="EMBL" id="GAB79358.1"/>
    </source>
</evidence>
<keyword evidence="1" id="KW-0812">Transmembrane</keyword>
<feature type="transmembrane region" description="Helical" evidence="1">
    <location>
        <begin position="57"/>
        <end position="77"/>
    </location>
</feature>
<dbReference type="RefSeq" id="WP_006504116.1">
    <property type="nucleotide sequence ID" value="NZ_BAGZ01000024.1"/>
</dbReference>
<evidence type="ECO:0000313" key="3">
    <source>
        <dbReference type="Proteomes" id="UP000008495"/>
    </source>
</evidence>
<dbReference type="EMBL" id="BAGZ01000024">
    <property type="protein sequence ID" value="GAB79358.1"/>
    <property type="molecule type" value="Genomic_DNA"/>
</dbReference>
<dbReference type="Proteomes" id="UP000008495">
    <property type="component" value="Unassembled WGS sequence"/>
</dbReference>
<reference evidence="2 3" key="1">
    <citation type="submission" date="2012-08" db="EMBL/GenBank/DDBJ databases">
        <title>Whole genome shotgun sequence of Austwickia chelonae NBRC 105200.</title>
        <authorList>
            <person name="Yoshida I."/>
            <person name="Hosoyama A."/>
            <person name="Tsuchikane K."/>
            <person name="Katsumata H."/>
            <person name="Ando Y."/>
            <person name="Ohji S."/>
            <person name="Hamada M."/>
            <person name="Tamura T."/>
            <person name="Yamazoe A."/>
            <person name="Yamazaki S."/>
            <person name="Fujita N."/>
        </authorList>
    </citation>
    <scope>NUCLEOTIDE SEQUENCE [LARGE SCALE GENOMIC DNA]</scope>
    <source>
        <strain evidence="2 3">NBRC 105200</strain>
    </source>
</reference>
<evidence type="ECO:0000256" key="1">
    <source>
        <dbReference type="SAM" id="Phobius"/>
    </source>
</evidence>
<accession>K6VAS9</accession>
<organism evidence="2 3">
    <name type="scientific">Austwickia chelonae NBRC 105200</name>
    <dbReference type="NCBI Taxonomy" id="1184607"/>
    <lineage>
        <taxon>Bacteria</taxon>
        <taxon>Bacillati</taxon>
        <taxon>Actinomycetota</taxon>
        <taxon>Actinomycetes</taxon>
        <taxon>Micrococcales</taxon>
        <taxon>Dermatophilaceae</taxon>
        <taxon>Austwickia</taxon>
    </lineage>
</organism>